<proteinExistence type="predicted"/>
<comment type="caution">
    <text evidence="2">The sequence shown here is derived from an EMBL/GenBank/DDBJ whole genome shotgun (WGS) entry which is preliminary data.</text>
</comment>
<dbReference type="Proteomes" id="UP001589854">
    <property type="component" value="Unassembled WGS sequence"/>
</dbReference>
<dbReference type="EMBL" id="JBHLVO010000010">
    <property type="protein sequence ID" value="MFC0272415.1"/>
    <property type="molecule type" value="Genomic_DNA"/>
</dbReference>
<accession>A0ABV6GFF8</accession>
<evidence type="ECO:0000313" key="2">
    <source>
        <dbReference type="EMBL" id="MFC0272415.1"/>
    </source>
</evidence>
<feature type="domain" description="NERD" evidence="1">
    <location>
        <begin position="42"/>
        <end position="158"/>
    </location>
</feature>
<dbReference type="Pfam" id="PF08378">
    <property type="entry name" value="NERD"/>
    <property type="match status" value="1"/>
</dbReference>
<dbReference type="InterPro" id="IPR011528">
    <property type="entry name" value="NERD"/>
</dbReference>
<evidence type="ECO:0000259" key="1">
    <source>
        <dbReference type="PROSITE" id="PS50965"/>
    </source>
</evidence>
<organism evidence="2 3">
    <name type="scientific">Metabacillus herbersteinensis</name>
    <dbReference type="NCBI Taxonomy" id="283816"/>
    <lineage>
        <taxon>Bacteria</taxon>
        <taxon>Bacillati</taxon>
        <taxon>Bacillota</taxon>
        <taxon>Bacilli</taxon>
        <taxon>Bacillales</taxon>
        <taxon>Bacillaceae</taxon>
        <taxon>Metabacillus</taxon>
    </lineage>
</organism>
<protein>
    <submittedName>
        <fullName evidence="2">Nuclease-related domain-containing protein</fullName>
    </submittedName>
</protein>
<evidence type="ECO:0000313" key="3">
    <source>
        <dbReference type="Proteomes" id="UP001589854"/>
    </source>
</evidence>
<name>A0ABV6GFF8_9BACI</name>
<keyword evidence="3" id="KW-1185">Reference proteome</keyword>
<dbReference type="PROSITE" id="PS50965">
    <property type="entry name" value="NERD"/>
    <property type="match status" value="1"/>
</dbReference>
<sequence>MMIVKKREVPLYNEVLEALMRRLLHEHPSRKIISESLARRLAGFKGEQAIDYPLSFLPQMDYLIIHDLRLFVQGHYFQIDTLILNQRFFVILEVKNFTGTLFFDSEFNQLIRILNGKEEAFPDPILQLKRQHYQLTSWFKHQSFKTPPIHSFVVISAPRTLLKTSP</sequence>
<gene>
    <name evidence="2" type="ORF">ACFFIX_13320</name>
</gene>
<reference evidence="2 3" key="1">
    <citation type="submission" date="2024-09" db="EMBL/GenBank/DDBJ databases">
        <authorList>
            <person name="Sun Q."/>
            <person name="Mori K."/>
        </authorList>
    </citation>
    <scope>NUCLEOTIDE SEQUENCE [LARGE SCALE GENOMIC DNA]</scope>
    <source>
        <strain evidence="2 3">CCM 7228</strain>
    </source>
</reference>